<evidence type="ECO:0000256" key="2">
    <source>
        <dbReference type="ARBA" id="ARBA00022723"/>
    </source>
</evidence>
<dbReference type="PANTHER" id="PTHR43779:SF3">
    <property type="entry name" value="(3R)-3-[(CARBOXYMETHYL)AMINO]FATTY ACID OXYGENASE_DECARBOXYLASE"/>
    <property type="match status" value="1"/>
</dbReference>
<evidence type="ECO:0000256" key="1">
    <source>
        <dbReference type="ARBA" id="ARBA00005896"/>
    </source>
</evidence>
<dbReference type="EMBL" id="VDUZ01000001">
    <property type="protein sequence ID" value="TXL82388.1"/>
    <property type="molecule type" value="Genomic_DNA"/>
</dbReference>
<evidence type="ECO:0000313" key="8">
    <source>
        <dbReference type="EMBL" id="TXL82388.1"/>
    </source>
</evidence>
<sequence>MSVTIRPLHPVFVGEVSGVDLRRPMAPDEVAAIEAGMDKYAVLVFHGQDISDEQQVAFTRNFGQIELAVGGNITKANERRISGELADISNLDPDSKIYQRDDRRRMFNLGNRLWHSDSSFRAVPAKYSLLSGRAVPSHGGNTEFADMRAAYDALDDATKAEIEGLVCEHSLIYSRGQLGFGEFSEEERAMFRPVRQSLVRTHPVTGRKSLFLASHAGTIVGWPMPEARAFLRDLIEHATQREFVHAHQWCQHDLVMWDNRQTMHRARRYDETGEVRDMRRTTVAGEAPTAQQAAA</sequence>
<dbReference type="GO" id="GO:0046872">
    <property type="term" value="F:metal ion binding"/>
    <property type="evidence" value="ECO:0007669"/>
    <property type="project" value="UniProtKB-KW"/>
</dbReference>
<organism evidence="8 9">
    <name type="scientific">Vineibacter terrae</name>
    <dbReference type="NCBI Taxonomy" id="2586908"/>
    <lineage>
        <taxon>Bacteria</taxon>
        <taxon>Pseudomonadati</taxon>
        <taxon>Pseudomonadota</taxon>
        <taxon>Alphaproteobacteria</taxon>
        <taxon>Hyphomicrobiales</taxon>
        <taxon>Vineibacter</taxon>
    </lineage>
</organism>
<keyword evidence="9" id="KW-1185">Reference proteome</keyword>
<dbReference type="RefSeq" id="WP_147845093.1">
    <property type="nucleotide sequence ID" value="NZ_VDUZ01000001.1"/>
</dbReference>
<gene>
    <name evidence="8" type="ORF">FHP25_01440</name>
</gene>
<keyword evidence="4" id="KW-0560">Oxidoreductase</keyword>
<name>A0A5C8PVN7_9HYPH</name>
<accession>A0A5C8PVN7</accession>
<evidence type="ECO:0000256" key="6">
    <source>
        <dbReference type="SAM" id="MobiDB-lite"/>
    </source>
</evidence>
<feature type="domain" description="TauD/TfdA-like" evidence="7">
    <location>
        <begin position="5"/>
        <end position="282"/>
    </location>
</feature>
<protein>
    <submittedName>
        <fullName evidence="8">TauD/TfdA family dioxygenase</fullName>
    </submittedName>
</protein>
<dbReference type="Gene3D" id="3.60.130.10">
    <property type="entry name" value="Clavaminate synthase-like"/>
    <property type="match status" value="1"/>
</dbReference>
<evidence type="ECO:0000259" key="7">
    <source>
        <dbReference type="Pfam" id="PF02668"/>
    </source>
</evidence>
<comment type="caution">
    <text evidence="8">The sequence shown here is derived from an EMBL/GenBank/DDBJ whole genome shotgun (WGS) entry which is preliminary data.</text>
</comment>
<dbReference type="InterPro" id="IPR003819">
    <property type="entry name" value="TauD/TfdA-like"/>
</dbReference>
<keyword evidence="5" id="KW-0408">Iron</keyword>
<dbReference type="InterPro" id="IPR042098">
    <property type="entry name" value="TauD-like_sf"/>
</dbReference>
<proteinExistence type="inferred from homology"/>
<evidence type="ECO:0000256" key="4">
    <source>
        <dbReference type="ARBA" id="ARBA00023002"/>
    </source>
</evidence>
<dbReference type="InterPro" id="IPR051178">
    <property type="entry name" value="TfdA_dioxygenase"/>
</dbReference>
<dbReference type="GO" id="GO:0016706">
    <property type="term" value="F:2-oxoglutarate-dependent dioxygenase activity"/>
    <property type="evidence" value="ECO:0007669"/>
    <property type="project" value="UniProtKB-ARBA"/>
</dbReference>
<dbReference type="Proteomes" id="UP000321638">
    <property type="component" value="Unassembled WGS sequence"/>
</dbReference>
<evidence type="ECO:0000256" key="3">
    <source>
        <dbReference type="ARBA" id="ARBA00022964"/>
    </source>
</evidence>
<reference evidence="8 9" key="1">
    <citation type="submission" date="2019-06" db="EMBL/GenBank/DDBJ databases">
        <title>New taxonomy in bacterial strain CC-CFT640, isolated from vineyard.</title>
        <authorList>
            <person name="Lin S.-Y."/>
            <person name="Tsai C.-F."/>
            <person name="Young C.-C."/>
        </authorList>
    </citation>
    <scope>NUCLEOTIDE SEQUENCE [LARGE SCALE GENOMIC DNA]</scope>
    <source>
        <strain evidence="8 9">CC-CFT640</strain>
    </source>
</reference>
<feature type="region of interest" description="Disordered" evidence="6">
    <location>
        <begin position="272"/>
        <end position="295"/>
    </location>
</feature>
<evidence type="ECO:0000313" key="9">
    <source>
        <dbReference type="Proteomes" id="UP000321638"/>
    </source>
</evidence>
<keyword evidence="2" id="KW-0479">Metal-binding</keyword>
<keyword evidence="3 8" id="KW-0223">Dioxygenase</keyword>
<evidence type="ECO:0000256" key="5">
    <source>
        <dbReference type="ARBA" id="ARBA00023004"/>
    </source>
</evidence>
<dbReference type="OrthoDB" id="7346227at2"/>
<dbReference type="PANTHER" id="PTHR43779">
    <property type="entry name" value="DIOXYGENASE RV0097-RELATED"/>
    <property type="match status" value="1"/>
</dbReference>
<dbReference type="SUPFAM" id="SSF51197">
    <property type="entry name" value="Clavaminate synthase-like"/>
    <property type="match status" value="1"/>
</dbReference>
<comment type="similarity">
    <text evidence="1">Belongs to the TfdA dioxygenase family.</text>
</comment>
<dbReference type="AlphaFoldDB" id="A0A5C8PVN7"/>
<dbReference type="Pfam" id="PF02668">
    <property type="entry name" value="TauD"/>
    <property type="match status" value="1"/>
</dbReference>